<evidence type="ECO:0000256" key="2">
    <source>
        <dbReference type="ARBA" id="ARBA00013278"/>
    </source>
</evidence>
<feature type="region of interest" description="Disordered" evidence="8">
    <location>
        <begin position="552"/>
        <end position="577"/>
    </location>
</feature>
<comment type="caution">
    <text evidence="11">The sequence shown here is derived from an EMBL/GenBank/DDBJ whole genome shotgun (WGS) entry which is preliminary data.</text>
</comment>
<evidence type="ECO:0000259" key="10">
    <source>
        <dbReference type="PROSITE" id="PS51210"/>
    </source>
</evidence>
<dbReference type="PROSITE" id="PS51210">
    <property type="entry name" value="PLA2C"/>
    <property type="match status" value="1"/>
</dbReference>
<keyword evidence="3 7" id="KW-0963">Cytoplasm</keyword>
<feature type="region of interest" description="Disordered" evidence="8">
    <location>
        <begin position="472"/>
        <end position="532"/>
    </location>
</feature>
<comment type="catalytic activity">
    <reaction evidence="7">
        <text>a 1,2-diacyl-sn-glycero-3-phosphocholine + H2O = a 1-acyl-sn-glycero-3-phosphocholine + a fatty acid + H(+)</text>
        <dbReference type="Rhea" id="RHEA:15801"/>
        <dbReference type="ChEBI" id="CHEBI:15377"/>
        <dbReference type="ChEBI" id="CHEBI:15378"/>
        <dbReference type="ChEBI" id="CHEBI:28868"/>
        <dbReference type="ChEBI" id="CHEBI:57643"/>
        <dbReference type="ChEBI" id="CHEBI:58168"/>
        <dbReference type="EC" id="3.1.1.4"/>
    </reaction>
</comment>
<dbReference type="PANTHER" id="PTHR10728">
    <property type="entry name" value="CYTOSOLIC PHOSPHOLIPASE A2"/>
    <property type="match status" value="1"/>
</dbReference>
<dbReference type="Gene3D" id="2.60.40.150">
    <property type="entry name" value="C2 domain"/>
    <property type="match status" value="1"/>
</dbReference>
<feature type="domain" description="C2" evidence="9">
    <location>
        <begin position="1"/>
        <end position="115"/>
    </location>
</feature>
<dbReference type="SUPFAM" id="SSF52151">
    <property type="entry name" value="FabD/lysophospholipase-like"/>
    <property type="match status" value="2"/>
</dbReference>
<dbReference type="EC" id="3.1.1.4" evidence="2 7"/>
<dbReference type="EMBL" id="CAWYQH010000002">
    <property type="protein sequence ID" value="CAK8673404.1"/>
    <property type="molecule type" value="Genomic_DNA"/>
</dbReference>
<dbReference type="PROSITE" id="PS50004">
    <property type="entry name" value="C2"/>
    <property type="match status" value="1"/>
</dbReference>
<evidence type="ECO:0000256" key="7">
    <source>
        <dbReference type="RuleBase" id="RU362102"/>
    </source>
</evidence>
<gene>
    <name evidence="11" type="ORF">CVLEPA_LOCUS3196</name>
</gene>
<organism evidence="11 12">
    <name type="scientific">Clavelina lepadiformis</name>
    <name type="common">Light-bulb sea squirt</name>
    <name type="synonym">Ascidia lepadiformis</name>
    <dbReference type="NCBI Taxonomy" id="159417"/>
    <lineage>
        <taxon>Eukaryota</taxon>
        <taxon>Metazoa</taxon>
        <taxon>Chordata</taxon>
        <taxon>Tunicata</taxon>
        <taxon>Ascidiacea</taxon>
        <taxon>Aplousobranchia</taxon>
        <taxon>Clavelinidae</taxon>
        <taxon>Clavelina</taxon>
    </lineage>
</organism>
<keyword evidence="5 6" id="KW-0443">Lipid metabolism</keyword>
<evidence type="ECO:0000256" key="6">
    <source>
        <dbReference type="PROSITE-ProRule" id="PRU00555"/>
    </source>
</evidence>
<accession>A0ABP0F114</accession>
<dbReference type="InterPro" id="IPR035892">
    <property type="entry name" value="C2_domain_sf"/>
</dbReference>
<keyword evidence="7" id="KW-0479">Metal-binding</keyword>
<dbReference type="Pfam" id="PF00168">
    <property type="entry name" value="C2"/>
    <property type="match status" value="1"/>
</dbReference>
<dbReference type="SMART" id="SM00239">
    <property type="entry name" value="C2"/>
    <property type="match status" value="1"/>
</dbReference>
<evidence type="ECO:0000313" key="11">
    <source>
        <dbReference type="EMBL" id="CAK8673404.1"/>
    </source>
</evidence>
<protein>
    <recommendedName>
        <fullName evidence="2 7">Phospholipase A2</fullName>
        <ecNumber evidence="2 7">3.1.1.4</ecNumber>
    </recommendedName>
</protein>
<evidence type="ECO:0000256" key="4">
    <source>
        <dbReference type="ARBA" id="ARBA00022801"/>
    </source>
</evidence>
<dbReference type="SUPFAM" id="SSF49562">
    <property type="entry name" value="C2 domain (Calcium/lipid-binding domain, CaLB)"/>
    <property type="match status" value="1"/>
</dbReference>
<proteinExistence type="predicted"/>
<dbReference type="Gene3D" id="3.40.1090.10">
    <property type="entry name" value="Cytosolic phospholipase A2 catalytic domain"/>
    <property type="match status" value="2"/>
</dbReference>
<dbReference type="InterPro" id="IPR002642">
    <property type="entry name" value="LysoPLipase_cat_dom"/>
</dbReference>
<feature type="domain" description="PLA2c" evidence="10">
    <location>
        <begin position="132"/>
        <end position="825"/>
    </location>
</feature>
<dbReference type="Pfam" id="PF01735">
    <property type="entry name" value="PLA2_B"/>
    <property type="match status" value="2"/>
</dbReference>
<feature type="compositionally biased region" description="Acidic residues" evidence="8">
    <location>
        <begin position="472"/>
        <end position="483"/>
    </location>
</feature>
<evidence type="ECO:0000259" key="9">
    <source>
        <dbReference type="PROSITE" id="PS50004"/>
    </source>
</evidence>
<dbReference type="InterPro" id="IPR016035">
    <property type="entry name" value="Acyl_Trfase/lysoPLipase"/>
</dbReference>
<dbReference type="Proteomes" id="UP001642483">
    <property type="component" value="Unassembled WGS sequence"/>
</dbReference>
<name>A0ABP0F114_CLALP</name>
<evidence type="ECO:0000313" key="12">
    <source>
        <dbReference type="Proteomes" id="UP001642483"/>
    </source>
</evidence>
<dbReference type="InterPro" id="IPR000008">
    <property type="entry name" value="C2_dom"/>
</dbReference>
<keyword evidence="6 7" id="KW-0442">Lipid degradation</keyword>
<keyword evidence="7" id="KW-0106">Calcium</keyword>
<keyword evidence="12" id="KW-1185">Reference proteome</keyword>
<dbReference type="PANTHER" id="PTHR10728:SF40">
    <property type="entry name" value="PATATIN FAMILY PROTEIN"/>
    <property type="match status" value="1"/>
</dbReference>
<evidence type="ECO:0000256" key="1">
    <source>
        <dbReference type="ARBA" id="ARBA00004496"/>
    </source>
</evidence>
<evidence type="ECO:0000256" key="8">
    <source>
        <dbReference type="SAM" id="MobiDB-lite"/>
    </source>
</evidence>
<comment type="domain">
    <text evidence="7">The N-terminal C2 domain associates with lipid membranes upon calcium binding.</text>
</comment>
<keyword evidence="4 6" id="KW-0378">Hydrolase</keyword>
<feature type="compositionally biased region" description="Acidic residues" evidence="8">
    <location>
        <begin position="561"/>
        <end position="571"/>
    </location>
</feature>
<evidence type="ECO:0000256" key="5">
    <source>
        <dbReference type="ARBA" id="ARBA00023098"/>
    </source>
</evidence>
<sequence>MYQAEVTPCLFLTVTVLRGRNISKGYLKDLVDTPDPYVKIYIKKAPNARRQTRYINNDKNPEWNETFTFLLPNDFNGITAEFTLMDSNYTSDENMDSYKFELSELSIGETITKTFDFVETSQVDVKFQTELRCESDLRLEKTLCDKENDFRKARKQKVFQSIRELLQKYEKEIGPHSVDEAPVIGVLGSGGGYRAMVGYAGVMKALHDSGILDCSMYVNGLSGSSWYQAALYANETFPKYGPQEANNDIRSKIKANPYWSLFKHFPGYRSAVISKRASGQPVSYADLFGIIIGSILLGQENMDSTKLSKFDEKIKDGDAPMPILTAVHVRPKEAAKVFHDWVEFTPYEIGIAKYGSFMNTKQFGTKFFRGCMAKPFDESPLHFLMGIWGSAFSILFKEIFESKAKEGWKWKTLWKSLKPILRGDETDQLSDENVAYLSDAAATVITEPADFYSHMEHSMKMLREVPLAAINDDFDDDTDEEDDTVKRNQTNLKVNPTPTKTTLQLENQEPRLESDIFTPPDEEAPEQERPVHQLDPNLEVPEQIVAYSITNPLIGKGGSADESDEEEENEKNDEKSTSVGGIFGWLLEKMFGENNLQTRGQRTAKIFNYMRDVELNAHSDLYEQYAGSISMSSVDNAFQKINEPLEVRKKKFSLADAGIAFNSPYPPMLRAERGVDIILSFDFSARKEDDMDPLEELYLAEKWAKMSGMPFPKISEDTYKKEGLKECYVFRDEENEKAPIVIHFVLCNINFRKYSAPGVPRKPEDDWAEFDIFLEKGKSPYNTFNFQYTNEQFDKLSQLMEFNTLMHIDTIVEQIIYFMNRQQRL</sequence>
<dbReference type="SMART" id="SM00022">
    <property type="entry name" value="PLAc"/>
    <property type="match status" value="1"/>
</dbReference>
<evidence type="ECO:0000256" key="3">
    <source>
        <dbReference type="ARBA" id="ARBA00022490"/>
    </source>
</evidence>
<comment type="subcellular location">
    <subcellularLocation>
        <location evidence="1">Cytoplasm</location>
    </subcellularLocation>
</comment>
<reference evidence="11 12" key="1">
    <citation type="submission" date="2024-02" db="EMBL/GenBank/DDBJ databases">
        <authorList>
            <person name="Daric V."/>
            <person name="Darras S."/>
        </authorList>
    </citation>
    <scope>NUCLEOTIDE SEQUENCE [LARGE SCALE GENOMIC DNA]</scope>
</reference>
<feature type="compositionally biased region" description="Polar residues" evidence="8">
    <location>
        <begin position="487"/>
        <end position="507"/>
    </location>
</feature>